<dbReference type="STRING" id="1336337.A0A3N4JS50"/>
<evidence type="ECO:0000256" key="3">
    <source>
        <dbReference type="SAM" id="MobiDB-lite"/>
    </source>
</evidence>
<dbReference type="GO" id="GO:0003723">
    <property type="term" value="F:RNA binding"/>
    <property type="evidence" value="ECO:0007669"/>
    <property type="project" value="UniProtKB-UniRule"/>
</dbReference>
<evidence type="ECO:0000256" key="1">
    <source>
        <dbReference type="ARBA" id="ARBA00022737"/>
    </source>
</evidence>
<accession>A0A3N4JS50</accession>
<keyword evidence="2" id="KW-0694">RNA-binding</keyword>
<feature type="compositionally biased region" description="Basic and acidic residues" evidence="3">
    <location>
        <begin position="136"/>
        <end position="167"/>
    </location>
</feature>
<dbReference type="Pfam" id="PF00013">
    <property type="entry name" value="KH_1"/>
    <property type="match status" value="3"/>
</dbReference>
<dbReference type="CDD" id="cd00105">
    <property type="entry name" value="KH-I"/>
    <property type="match status" value="1"/>
</dbReference>
<feature type="compositionally biased region" description="Low complexity" evidence="3">
    <location>
        <begin position="512"/>
        <end position="535"/>
    </location>
</feature>
<evidence type="ECO:0000313" key="6">
    <source>
        <dbReference type="Proteomes" id="UP000276215"/>
    </source>
</evidence>
<protein>
    <submittedName>
        <fullName evidence="5">Eukaryotic type KH-domain (KH-domain type I)</fullName>
    </submittedName>
</protein>
<feature type="region of interest" description="Disordered" evidence="3">
    <location>
        <begin position="559"/>
        <end position="578"/>
    </location>
</feature>
<dbReference type="Gene3D" id="3.30.1370.10">
    <property type="entry name" value="K Homology domain, type 1"/>
    <property type="match status" value="3"/>
</dbReference>
<dbReference type="InterPro" id="IPR004088">
    <property type="entry name" value="KH_dom_type_1"/>
</dbReference>
<keyword evidence="1" id="KW-0677">Repeat</keyword>
<dbReference type="PROSITE" id="PS50084">
    <property type="entry name" value="KH_TYPE_1"/>
    <property type="match status" value="3"/>
</dbReference>
<dbReference type="InterPro" id="IPR004087">
    <property type="entry name" value="KH_dom"/>
</dbReference>
<feature type="compositionally biased region" description="Gly residues" evidence="3">
    <location>
        <begin position="283"/>
        <end position="306"/>
    </location>
</feature>
<gene>
    <name evidence="5" type="ORF">L873DRAFT_1678073</name>
</gene>
<feature type="region of interest" description="Disordered" evidence="3">
    <location>
        <begin position="464"/>
        <end position="541"/>
    </location>
</feature>
<keyword evidence="6" id="KW-1185">Reference proteome</keyword>
<dbReference type="SUPFAM" id="SSF54791">
    <property type="entry name" value="Eukaryotic type KH-domain (KH-domain type I)"/>
    <property type="match status" value="3"/>
</dbReference>
<reference evidence="5 6" key="1">
    <citation type="journal article" date="2018" name="Nat. Ecol. Evol.">
        <title>Pezizomycetes genomes reveal the molecular basis of ectomycorrhizal truffle lifestyle.</title>
        <authorList>
            <person name="Murat C."/>
            <person name="Payen T."/>
            <person name="Noel B."/>
            <person name="Kuo A."/>
            <person name="Morin E."/>
            <person name="Chen J."/>
            <person name="Kohler A."/>
            <person name="Krizsan K."/>
            <person name="Balestrini R."/>
            <person name="Da Silva C."/>
            <person name="Montanini B."/>
            <person name="Hainaut M."/>
            <person name="Levati E."/>
            <person name="Barry K.W."/>
            <person name="Belfiori B."/>
            <person name="Cichocki N."/>
            <person name="Clum A."/>
            <person name="Dockter R.B."/>
            <person name="Fauchery L."/>
            <person name="Guy J."/>
            <person name="Iotti M."/>
            <person name="Le Tacon F."/>
            <person name="Lindquist E.A."/>
            <person name="Lipzen A."/>
            <person name="Malagnac F."/>
            <person name="Mello A."/>
            <person name="Molinier V."/>
            <person name="Miyauchi S."/>
            <person name="Poulain J."/>
            <person name="Riccioni C."/>
            <person name="Rubini A."/>
            <person name="Sitrit Y."/>
            <person name="Splivallo R."/>
            <person name="Traeger S."/>
            <person name="Wang M."/>
            <person name="Zifcakova L."/>
            <person name="Wipf D."/>
            <person name="Zambonelli A."/>
            <person name="Paolocci F."/>
            <person name="Nowrousian M."/>
            <person name="Ottonello S."/>
            <person name="Baldrian P."/>
            <person name="Spatafora J.W."/>
            <person name="Henrissat B."/>
            <person name="Nagy L.G."/>
            <person name="Aury J.M."/>
            <person name="Wincker P."/>
            <person name="Grigoriev I.V."/>
            <person name="Bonfante P."/>
            <person name="Martin F.M."/>
        </authorList>
    </citation>
    <scope>NUCLEOTIDE SEQUENCE [LARGE SCALE GENOMIC DNA]</scope>
    <source>
        <strain evidence="5 6">120613-1</strain>
    </source>
</reference>
<feature type="compositionally biased region" description="Polar residues" evidence="3">
    <location>
        <begin position="468"/>
        <end position="484"/>
    </location>
</feature>
<name>A0A3N4JS50_9PEZI</name>
<feature type="compositionally biased region" description="Basic residues" evidence="3">
    <location>
        <begin position="120"/>
        <end position="129"/>
    </location>
</feature>
<dbReference type="SMART" id="SM00322">
    <property type="entry name" value="KH"/>
    <property type="match status" value="3"/>
</dbReference>
<sequence>MADQNVAALLAALTSAQRPPGSQGGPPLPQGGPAGYAGIPAGLTGQPPSQSVASPPVGYSLPQPSASGSLDLSNIKPTTSGKVSLDDALARAKARAAEMGIQPTYREQAPARYEDPRSRYSTRRSRSRTRSPPSRRGGEPFRDAYNPFRDERRARASVEYVRERERSYSPPRRGGPPGASTGNPYSPPPARAERYSGGGHRARSPPPDAEQMNIESSLVGLIIGRGGETLRRVEQDTGARVQFLTNGQDRDSGGERVCNIQGTRPQIAAARRAIEQIIVENGPSGGGMGGPPGGGSGRGKFGGSGGQPNLRDGEDSIQILVPDRTVGLIIGRGGETIRDIQDKSGCHVNIVGEAKSQNGQRPVNLIGSPQAAEGAKRLIMEIVESDNAGTGPPPGILTETIRVPIDAVGMIIGKGGETIKEMQSSTGCRINVSSQFQQGDPEREIALAGTREAIARARIAIEEKVEASTRSAPPTRPSHFTPSDQQQQSQQQPTWPTYALPQPTSNSPPAPTSNSTTPATGAAAGTVPPGIPGTAQDDPYAPYGGYQAYCAMYYAMMMQQQQQQQQQQQSQGGAAPGT</sequence>
<feature type="domain" description="K Homology" evidence="4">
    <location>
        <begin position="206"/>
        <end position="279"/>
    </location>
</feature>
<dbReference type="PANTHER" id="PTHR10288">
    <property type="entry name" value="KH DOMAIN CONTAINING RNA BINDING PROTEIN"/>
    <property type="match status" value="1"/>
</dbReference>
<dbReference type="AlphaFoldDB" id="A0A3N4JS50"/>
<proteinExistence type="predicted"/>
<evidence type="ECO:0000313" key="5">
    <source>
        <dbReference type="EMBL" id="RPB01007.1"/>
    </source>
</evidence>
<feature type="region of interest" description="Disordered" evidence="3">
    <location>
        <begin position="1"/>
        <end position="211"/>
    </location>
</feature>
<feature type="compositionally biased region" description="Polar residues" evidence="3">
    <location>
        <begin position="62"/>
        <end position="82"/>
    </location>
</feature>
<feature type="domain" description="K Homology" evidence="4">
    <location>
        <begin position="313"/>
        <end position="384"/>
    </location>
</feature>
<evidence type="ECO:0000259" key="4">
    <source>
        <dbReference type="SMART" id="SM00322"/>
    </source>
</evidence>
<evidence type="ECO:0000256" key="2">
    <source>
        <dbReference type="PROSITE-ProRule" id="PRU00117"/>
    </source>
</evidence>
<dbReference type="InterPro" id="IPR036612">
    <property type="entry name" value="KH_dom_type_1_sf"/>
</dbReference>
<feature type="domain" description="K Homology" evidence="4">
    <location>
        <begin position="395"/>
        <end position="466"/>
    </location>
</feature>
<dbReference type="OrthoDB" id="5204190at2759"/>
<feature type="region of interest" description="Disordered" evidence="3">
    <location>
        <begin position="280"/>
        <end position="313"/>
    </location>
</feature>
<organism evidence="5 6">
    <name type="scientific">Choiromyces venosus 120613-1</name>
    <dbReference type="NCBI Taxonomy" id="1336337"/>
    <lineage>
        <taxon>Eukaryota</taxon>
        <taxon>Fungi</taxon>
        <taxon>Dikarya</taxon>
        <taxon>Ascomycota</taxon>
        <taxon>Pezizomycotina</taxon>
        <taxon>Pezizomycetes</taxon>
        <taxon>Pezizales</taxon>
        <taxon>Tuberaceae</taxon>
        <taxon>Choiromyces</taxon>
    </lineage>
</organism>
<dbReference type="EMBL" id="ML120376">
    <property type="protein sequence ID" value="RPB01007.1"/>
    <property type="molecule type" value="Genomic_DNA"/>
</dbReference>
<dbReference type="Proteomes" id="UP000276215">
    <property type="component" value="Unassembled WGS sequence"/>
</dbReference>
<feature type="compositionally biased region" description="Low complexity" evidence="3">
    <location>
        <begin position="36"/>
        <end position="57"/>
    </location>
</feature>